<dbReference type="GO" id="GO:0016757">
    <property type="term" value="F:glycosyltransferase activity"/>
    <property type="evidence" value="ECO:0007669"/>
    <property type="project" value="UniProtKB-ARBA"/>
</dbReference>
<dbReference type="KEGG" id="smt:Smal_3173"/>
<dbReference type="CDD" id="cd03801">
    <property type="entry name" value="GT4_PimA-like"/>
    <property type="match status" value="1"/>
</dbReference>
<dbReference type="Gene3D" id="3.40.50.2000">
    <property type="entry name" value="Glycogen Phosphorylase B"/>
    <property type="match status" value="2"/>
</dbReference>
<dbReference type="AlphaFoldDB" id="B4ST81"/>
<sequence>MHVLMLCKRQYTGQDLLDDQYGRLYELPEGLARLSIQISGIALSYRPRPAVEHLSLCGVQWQSINAIPKGPFRLPGYIQDVHQRNPVDIVLAASDAPCCILGMKIAKRLAVPCVLDLYDNYESFGLTRIPGLKAAFRNACRSADGISTVTHALADHVRETIDPRGPVQVIANAVRTDIFHTMDKLDCRRSLGLPTTSRLIGCAGAIDQSRGISDMFQAFHQLAERDADLHLVIAGRRSGTAARFNHPRLLDLGMLDWQRVPILLNALDVAITCNRSSSFGRYCYPLKLAESLACRIPVVTANVGDAVAMVQNETACLYTPGDAEGLAAAISGQLSAPKHPSLTGISDWQDRAAVLADLLELAVQSAGVTH</sequence>
<dbReference type="Pfam" id="PF13439">
    <property type="entry name" value="Glyco_transf_4"/>
    <property type="match status" value="1"/>
</dbReference>
<dbReference type="InterPro" id="IPR028098">
    <property type="entry name" value="Glyco_trans_4-like_N"/>
</dbReference>
<evidence type="ECO:0000313" key="3">
    <source>
        <dbReference type="Proteomes" id="UP000001867"/>
    </source>
</evidence>
<keyword evidence="2" id="KW-0808">Transferase</keyword>
<gene>
    <name evidence="2" type="ordered locus">Smal_3173</name>
</gene>
<dbReference type="Proteomes" id="UP000001867">
    <property type="component" value="Chromosome"/>
</dbReference>
<dbReference type="eggNOG" id="COG0438">
    <property type="taxonomic scope" value="Bacteria"/>
</dbReference>
<feature type="domain" description="Glycosyltransferase subfamily 4-like N-terminal" evidence="1">
    <location>
        <begin position="24"/>
        <end position="177"/>
    </location>
</feature>
<organism evidence="2 3">
    <name type="scientific">Stenotrophomonas maltophilia (strain R551-3)</name>
    <dbReference type="NCBI Taxonomy" id="391008"/>
    <lineage>
        <taxon>Bacteria</taxon>
        <taxon>Pseudomonadati</taxon>
        <taxon>Pseudomonadota</taxon>
        <taxon>Gammaproteobacteria</taxon>
        <taxon>Lysobacterales</taxon>
        <taxon>Lysobacteraceae</taxon>
        <taxon>Stenotrophomonas</taxon>
        <taxon>Stenotrophomonas maltophilia group</taxon>
    </lineage>
</organism>
<dbReference type="STRING" id="391008.Smal_3173"/>
<dbReference type="PANTHER" id="PTHR45947:SF3">
    <property type="entry name" value="SULFOQUINOVOSYL TRANSFERASE SQD2"/>
    <property type="match status" value="1"/>
</dbReference>
<name>B4ST81_STRM5</name>
<dbReference type="PANTHER" id="PTHR45947">
    <property type="entry name" value="SULFOQUINOVOSYL TRANSFERASE SQD2"/>
    <property type="match status" value="1"/>
</dbReference>
<dbReference type="EMBL" id="CP001111">
    <property type="protein sequence ID" value="ACF52872.1"/>
    <property type="molecule type" value="Genomic_DNA"/>
</dbReference>
<dbReference type="HOGENOM" id="CLU_009583_2_4_6"/>
<protein>
    <submittedName>
        <fullName evidence="2">Glycosyl transferase group 1</fullName>
    </submittedName>
</protein>
<dbReference type="InterPro" id="IPR050194">
    <property type="entry name" value="Glycosyltransferase_grp1"/>
</dbReference>
<dbReference type="SUPFAM" id="SSF53756">
    <property type="entry name" value="UDP-Glycosyltransferase/glycogen phosphorylase"/>
    <property type="match status" value="1"/>
</dbReference>
<dbReference type="RefSeq" id="WP_012511935.1">
    <property type="nucleotide sequence ID" value="NC_011071.1"/>
</dbReference>
<accession>B4ST81</accession>
<reference evidence="2 3" key="1">
    <citation type="submission" date="2008-06" db="EMBL/GenBank/DDBJ databases">
        <title>Complete sequence of Stenotrophomonas maltophilia R551-3.</title>
        <authorList>
            <consortium name="US DOE Joint Genome Institute"/>
            <person name="Lucas S."/>
            <person name="Copeland A."/>
            <person name="Lapidus A."/>
            <person name="Glavina del Rio T."/>
            <person name="Dalin E."/>
            <person name="Tice H."/>
            <person name="Pitluck S."/>
            <person name="Chain P."/>
            <person name="Malfatti S."/>
            <person name="Shin M."/>
            <person name="Vergez L."/>
            <person name="Lang D."/>
            <person name="Schmutz J."/>
            <person name="Larimer F."/>
            <person name="Land M."/>
            <person name="Hauser L."/>
            <person name="Kyrpides N."/>
            <person name="Mikhailova N."/>
            <person name="Taghavi S."/>
            <person name="Monchy S."/>
            <person name="Newman L."/>
            <person name="Vangronsveld J."/>
            <person name="van der Lelie D."/>
            <person name="Richardson P."/>
        </authorList>
    </citation>
    <scope>NUCLEOTIDE SEQUENCE [LARGE SCALE GENOMIC DNA]</scope>
    <source>
        <strain evidence="2 3">R551-3</strain>
    </source>
</reference>
<evidence type="ECO:0000313" key="2">
    <source>
        <dbReference type="EMBL" id="ACF52872.1"/>
    </source>
</evidence>
<evidence type="ECO:0000259" key="1">
    <source>
        <dbReference type="Pfam" id="PF13439"/>
    </source>
</evidence>
<proteinExistence type="predicted"/>
<dbReference type="Pfam" id="PF13692">
    <property type="entry name" value="Glyco_trans_1_4"/>
    <property type="match status" value="1"/>
</dbReference>
<dbReference type="OrthoDB" id="258796at2"/>